<dbReference type="InterPro" id="IPR017592">
    <property type="entry name" value="Pilus_assmbl_Flp-typ_CpaB"/>
</dbReference>
<dbReference type="AlphaFoldDB" id="A0A975M3R6"/>
<name>A0A975M3R6_9MICC</name>
<dbReference type="EMBL" id="CP076022">
    <property type="protein sequence ID" value="QWC09421.1"/>
    <property type="molecule type" value="Genomic_DNA"/>
</dbReference>
<gene>
    <name evidence="3" type="primary">cpaB</name>
    <name evidence="3" type="ORF">KKR91_13140</name>
</gene>
<evidence type="ECO:0000313" key="3">
    <source>
        <dbReference type="EMBL" id="QWC09421.1"/>
    </source>
</evidence>
<keyword evidence="4" id="KW-1185">Reference proteome</keyword>
<protein>
    <submittedName>
        <fullName evidence="3">Flp pilus assembly protein CpaB</fullName>
    </submittedName>
</protein>
<dbReference type="SMART" id="SM00858">
    <property type="entry name" value="SAF"/>
    <property type="match status" value="1"/>
</dbReference>
<dbReference type="NCBIfam" id="TIGR03177">
    <property type="entry name" value="pilus_cpaB"/>
    <property type="match status" value="1"/>
</dbReference>
<proteinExistence type="predicted"/>
<accession>A0A975M3R6</accession>
<reference evidence="3 4" key="1">
    <citation type="submission" date="2021-05" db="EMBL/GenBank/DDBJ databases">
        <title>Novel species in genus Arthrobacter.</title>
        <authorList>
            <person name="Zhang G."/>
        </authorList>
    </citation>
    <scope>NUCLEOTIDE SEQUENCE [LARGE SCALE GENOMIC DNA]</scope>
    <source>
        <strain evidence="4">zg-ZUI227</strain>
    </source>
</reference>
<dbReference type="Pfam" id="PF08666">
    <property type="entry name" value="SAF"/>
    <property type="match status" value="1"/>
</dbReference>
<dbReference type="Proteomes" id="UP000676885">
    <property type="component" value="Chromosome"/>
</dbReference>
<evidence type="ECO:0000256" key="1">
    <source>
        <dbReference type="SAM" id="MobiDB-lite"/>
    </source>
</evidence>
<organism evidence="3 4">
    <name type="scientific">Arthrobacter jiangjiafuii</name>
    <dbReference type="NCBI Taxonomy" id="2817475"/>
    <lineage>
        <taxon>Bacteria</taxon>
        <taxon>Bacillati</taxon>
        <taxon>Actinomycetota</taxon>
        <taxon>Actinomycetes</taxon>
        <taxon>Micrococcales</taxon>
        <taxon>Micrococcaceae</taxon>
        <taxon>Arthrobacter</taxon>
    </lineage>
</organism>
<dbReference type="Pfam" id="PF16976">
    <property type="entry name" value="RcpC"/>
    <property type="match status" value="1"/>
</dbReference>
<sequence>MASSRSSRAPAPSARSGPAQSGPVRSRLRRFVLRRRRLLAALLCCTAAGTGVQALLPPDSGEVRIVVSAADLPAGAVLREHDLKILAVAAAAVPPGSFTAVAQLSGERLATPLKQGSPLMPTSLVGAGLLTGAPPGSVAVSVRPADPAMVQLLRPGQLVDVVLGQPDGFQPSGPPTVLAADAPVLWTAEDGAEAWPGAGESGAVVVLAAAPGEAAALAAASGAGQVHLILTGG</sequence>
<dbReference type="KEGG" id="ajg:KKR91_13140"/>
<dbReference type="InterPro" id="IPR013974">
    <property type="entry name" value="SAF"/>
</dbReference>
<dbReference type="InterPro" id="IPR031571">
    <property type="entry name" value="RcpC_dom"/>
</dbReference>
<dbReference type="RefSeq" id="WP_210228156.1">
    <property type="nucleotide sequence ID" value="NZ_CP076022.1"/>
</dbReference>
<evidence type="ECO:0000259" key="2">
    <source>
        <dbReference type="SMART" id="SM00858"/>
    </source>
</evidence>
<dbReference type="CDD" id="cd11614">
    <property type="entry name" value="SAF_CpaB_FlgA_like"/>
    <property type="match status" value="1"/>
</dbReference>
<evidence type="ECO:0000313" key="4">
    <source>
        <dbReference type="Proteomes" id="UP000676885"/>
    </source>
</evidence>
<feature type="region of interest" description="Disordered" evidence="1">
    <location>
        <begin position="1"/>
        <end position="25"/>
    </location>
</feature>
<feature type="domain" description="SAF" evidence="2">
    <location>
        <begin position="63"/>
        <end position="125"/>
    </location>
</feature>